<evidence type="ECO:0000313" key="1">
    <source>
        <dbReference type="EMBL" id="SUU89363.1"/>
    </source>
</evidence>
<organism evidence="1 2">
    <name type="scientific">Aminobacter aminovorans</name>
    <name type="common">Chelatobacter heintzii</name>
    <dbReference type="NCBI Taxonomy" id="83263"/>
    <lineage>
        <taxon>Bacteria</taxon>
        <taxon>Pseudomonadati</taxon>
        <taxon>Pseudomonadota</taxon>
        <taxon>Alphaproteobacteria</taxon>
        <taxon>Hyphomicrobiales</taxon>
        <taxon>Phyllobacteriaceae</taxon>
        <taxon>Aminobacter</taxon>
    </lineage>
</organism>
<name>A0A380WK59_AMIAI</name>
<evidence type="ECO:0000313" key="2">
    <source>
        <dbReference type="Proteomes" id="UP000254701"/>
    </source>
</evidence>
<sequence length="61" mass="6591">MTRALALKQKQVTAICKGAAKAGHIAVVHIGDVVVQLVPEDHDILKGAAKDKIDEDEDFRL</sequence>
<protein>
    <submittedName>
        <fullName evidence="1">Uncharacterized protein</fullName>
    </submittedName>
</protein>
<dbReference type="Proteomes" id="UP000254701">
    <property type="component" value="Unassembled WGS sequence"/>
</dbReference>
<reference evidence="1 2" key="1">
    <citation type="submission" date="2018-06" db="EMBL/GenBank/DDBJ databases">
        <authorList>
            <consortium name="Pathogen Informatics"/>
            <person name="Doyle S."/>
        </authorList>
    </citation>
    <scope>NUCLEOTIDE SEQUENCE [LARGE SCALE GENOMIC DNA]</scope>
    <source>
        <strain evidence="1 2">NCTC10684</strain>
    </source>
</reference>
<dbReference type="EMBL" id="UFSM01000001">
    <property type="protein sequence ID" value="SUU89363.1"/>
    <property type="molecule type" value="Genomic_DNA"/>
</dbReference>
<proteinExistence type="predicted"/>
<gene>
    <name evidence="1" type="ORF">NCTC10684_02602</name>
</gene>
<dbReference type="OrthoDB" id="8450778at2"/>
<accession>A0A380WK59</accession>
<dbReference type="RefSeq" id="WP_115731542.1">
    <property type="nucleotide sequence ID" value="NZ_BAAAVY010000002.1"/>
</dbReference>
<dbReference type="AlphaFoldDB" id="A0A380WK59"/>